<evidence type="ECO:0000313" key="2">
    <source>
        <dbReference type="Proteomes" id="UP000814033"/>
    </source>
</evidence>
<reference evidence="1" key="1">
    <citation type="submission" date="2021-02" db="EMBL/GenBank/DDBJ databases">
        <authorList>
            <consortium name="DOE Joint Genome Institute"/>
            <person name="Ahrendt S."/>
            <person name="Looney B.P."/>
            <person name="Miyauchi S."/>
            <person name="Morin E."/>
            <person name="Drula E."/>
            <person name="Courty P.E."/>
            <person name="Chicoki N."/>
            <person name="Fauchery L."/>
            <person name="Kohler A."/>
            <person name="Kuo A."/>
            <person name="Labutti K."/>
            <person name="Pangilinan J."/>
            <person name="Lipzen A."/>
            <person name="Riley R."/>
            <person name="Andreopoulos W."/>
            <person name="He G."/>
            <person name="Johnson J."/>
            <person name="Barry K.W."/>
            <person name="Grigoriev I.V."/>
            <person name="Nagy L."/>
            <person name="Hibbett D."/>
            <person name="Henrissat B."/>
            <person name="Matheny P.B."/>
            <person name="Labbe J."/>
            <person name="Martin F."/>
        </authorList>
    </citation>
    <scope>NUCLEOTIDE SEQUENCE</scope>
    <source>
        <strain evidence="1">FP105234-sp</strain>
    </source>
</reference>
<gene>
    <name evidence="1" type="ORF">FA95DRAFT_772766</name>
</gene>
<name>A0ACB8RBM8_9AGAM</name>
<evidence type="ECO:0000313" key="1">
    <source>
        <dbReference type="EMBL" id="KAI0041076.1"/>
    </source>
</evidence>
<protein>
    <submittedName>
        <fullName evidence="1">Uncharacterized protein</fullName>
    </submittedName>
</protein>
<sequence>MSEDRRLTEGFGLQICVSCSNVYALLLPRRLFSRSSKRPSSRRTCRTAYTMLDCAVSMEPMLTRDEHASIESPSVLVNLPKTTPHPSSPPRLPRLWSSRSAQPGAQYPRPQTFPASHGPRGSVFGHLGSRCRGAFELQSVEQEACRSQYHVCS</sequence>
<keyword evidence="2" id="KW-1185">Reference proteome</keyword>
<dbReference type="EMBL" id="MU276146">
    <property type="protein sequence ID" value="KAI0041076.1"/>
    <property type="molecule type" value="Genomic_DNA"/>
</dbReference>
<dbReference type="Proteomes" id="UP000814033">
    <property type="component" value="Unassembled WGS sequence"/>
</dbReference>
<accession>A0ACB8RBM8</accession>
<comment type="caution">
    <text evidence="1">The sequence shown here is derived from an EMBL/GenBank/DDBJ whole genome shotgun (WGS) entry which is preliminary data.</text>
</comment>
<organism evidence="1 2">
    <name type="scientific">Auriscalpium vulgare</name>
    <dbReference type="NCBI Taxonomy" id="40419"/>
    <lineage>
        <taxon>Eukaryota</taxon>
        <taxon>Fungi</taxon>
        <taxon>Dikarya</taxon>
        <taxon>Basidiomycota</taxon>
        <taxon>Agaricomycotina</taxon>
        <taxon>Agaricomycetes</taxon>
        <taxon>Russulales</taxon>
        <taxon>Auriscalpiaceae</taxon>
        <taxon>Auriscalpium</taxon>
    </lineage>
</organism>
<proteinExistence type="predicted"/>
<reference evidence="1" key="2">
    <citation type="journal article" date="2022" name="New Phytol.">
        <title>Evolutionary transition to the ectomycorrhizal habit in the genomes of a hyperdiverse lineage of mushroom-forming fungi.</title>
        <authorList>
            <person name="Looney B."/>
            <person name="Miyauchi S."/>
            <person name="Morin E."/>
            <person name="Drula E."/>
            <person name="Courty P.E."/>
            <person name="Kohler A."/>
            <person name="Kuo A."/>
            <person name="LaButti K."/>
            <person name="Pangilinan J."/>
            <person name="Lipzen A."/>
            <person name="Riley R."/>
            <person name="Andreopoulos W."/>
            <person name="He G."/>
            <person name="Johnson J."/>
            <person name="Nolan M."/>
            <person name="Tritt A."/>
            <person name="Barry K.W."/>
            <person name="Grigoriev I.V."/>
            <person name="Nagy L.G."/>
            <person name="Hibbett D."/>
            <person name="Henrissat B."/>
            <person name="Matheny P.B."/>
            <person name="Labbe J."/>
            <person name="Martin F.M."/>
        </authorList>
    </citation>
    <scope>NUCLEOTIDE SEQUENCE</scope>
    <source>
        <strain evidence="1">FP105234-sp</strain>
    </source>
</reference>